<feature type="compositionally biased region" description="Low complexity" evidence="1">
    <location>
        <begin position="46"/>
        <end position="60"/>
    </location>
</feature>
<keyword evidence="4" id="KW-1185">Reference proteome</keyword>
<feature type="region of interest" description="Disordered" evidence="1">
    <location>
        <begin position="43"/>
        <end position="68"/>
    </location>
</feature>
<keyword evidence="2" id="KW-0812">Transmembrane</keyword>
<gene>
    <name evidence="3" type="ORF">BDV40DRAFT_267358</name>
</gene>
<dbReference type="OrthoDB" id="10439484at2759"/>
<dbReference type="Proteomes" id="UP000326950">
    <property type="component" value="Unassembled WGS sequence"/>
</dbReference>
<organism evidence="3 4">
    <name type="scientific">Aspergillus tamarii</name>
    <dbReference type="NCBI Taxonomy" id="41984"/>
    <lineage>
        <taxon>Eukaryota</taxon>
        <taxon>Fungi</taxon>
        <taxon>Dikarya</taxon>
        <taxon>Ascomycota</taxon>
        <taxon>Pezizomycotina</taxon>
        <taxon>Eurotiomycetes</taxon>
        <taxon>Eurotiomycetidae</taxon>
        <taxon>Eurotiales</taxon>
        <taxon>Aspergillaceae</taxon>
        <taxon>Aspergillus</taxon>
        <taxon>Aspergillus subgen. Circumdati</taxon>
    </lineage>
</organism>
<sequence length="68" mass="7500">MLDRGNADLPAWFHLAFFSVSGISLKVTIELNPKRGNRHHRALGMPQSSLLPSYSLPGQLKTTCSHTP</sequence>
<evidence type="ECO:0000256" key="2">
    <source>
        <dbReference type="SAM" id="Phobius"/>
    </source>
</evidence>
<accession>A0A5N6USN1</accession>
<evidence type="ECO:0000256" key="1">
    <source>
        <dbReference type="SAM" id="MobiDB-lite"/>
    </source>
</evidence>
<keyword evidence="2" id="KW-1133">Transmembrane helix</keyword>
<dbReference type="AlphaFoldDB" id="A0A5N6USN1"/>
<reference evidence="3 4" key="1">
    <citation type="submission" date="2019-04" db="EMBL/GenBank/DDBJ databases">
        <title>Friends and foes A comparative genomics study of 23 Aspergillus species from section Flavi.</title>
        <authorList>
            <consortium name="DOE Joint Genome Institute"/>
            <person name="Kjaerbolling I."/>
            <person name="Vesth T."/>
            <person name="Frisvad J.C."/>
            <person name="Nybo J.L."/>
            <person name="Theobald S."/>
            <person name="Kildgaard S."/>
            <person name="Isbrandt T."/>
            <person name="Kuo A."/>
            <person name="Sato A."/>
            <person name="Lyhne E.K."/>
            <person name="Kogle M.E."/>
            <person name="Wiebenga A."/>
            <person name="Kun R.S."/>
            <person name="Lubbers R.J."/>
            <person name="Makela M.R."/>
            <person name="Barry K."/>
            <person name="Chovatia M."/>
            <person name="Clum A."/>
            <person name="Daum C."/>
            <person name="Haridas S."/>
            <person name="He G."/>
            <person name="LaButti K."/>
            <person name="Lipzen A."/>
            <person name="Mondo S."/>
            <person name="Riley R."/>
            <person name="Salamov A."/>
            <person name="Simmons B.A."/>
            <person name="Magnuson J.K."/>
            <person name="Henrissat B."/>
            <person name="Mortensen U.H."/>
            <person name="Larsen T.O."/>
            <person name="Devries R.P."/>
            <person name="Grigoriev I.V."/>
            <person name="Machida M."/>
            <person name="Baker S.E."/>
            <person name="Andersen M.R."/>
        </authorList>
    </citation>
    <scope>NUCLEOTIDE SEQUENCE [LARGE SCALE GENOMIC DNA]</scope>
    <source>
        <strain evidence="3 4">CBS 117626</strain>
    </source>
</reference>
<name>A0A5N6USN1_ASPTM</name>
<evidence type="ECO:0000313" key="3">
    <source>
        <dbReference type="EMBL" id="KAE8161662.1"/>
    </source>
</evidence>
<keyword evidence="2" id="KW-0472">Membrane</keyword>
<protein>
    <submittedName>
        <fullName evidence="3">Uncharacterized protein</fullName>
    </submittedName>
</protein>
<evidence type="ECO:0000313" key="4">
    <source>
        <dbReference type="Proteomes" id="UP000326950"/>
    </source>
</evidence>
<dbReference type="EMBL" id="ML738639">
    <property type="protein sequence ID" value="KAE8161662.1"/>
    <property type="molecule type" value="Genomic_DNA"/>
</dbReference>
<proteinExistence type="predicted"/>
<feature type="transmembrane region" description="Helical" evidence="2">
    <location>
        <begin position="12"/>
        <end position="29"/>
    </location>
</feature>